<dbReference type="HAMAP" id="MF_00227">
    <property type="entry name" value="RNase_P"/>
    <property type="match status" value="1"/>
</dbReference>
<dbReference type="GO" id="GO:0004526">
    <property type="term" value="F:ribonuclease P activity"/>
    <property type="evidence" value="ECO:0007669"/>
    <property type="project" value="UniProtKB-UniRule"/>
</dbReference>
<dbReference type="InterPro" id="IPR020568">
    <property type="entry name" value="Ribosomal_Su5_D2-typ_SF"/>
</dbReference>
<comment type="caution">
    <text evidence="9">The sequence shown here is derived from an EMBL/GenBank/DDBJ whole genome shotgun (WGS) entry which is preliminary data.</text>
</comment>
<evidence type="ECO:0000256" key="6">
    <source>
        <dbReference type="ARBA" id="ARBA00022884"/>
    </source>
</evidence>
<evidence type="ECO:0000256" key="2">
    <source>
        <dbReference type="ARBA" id="ARBA00022694"/>
    </source>
</evidence>
<dbReference type="PANTHER" id="PTHR33992:SF1">
    <property type="entry name" value="RIBONUCLEASE P PROTEIN COMPONENT"/>
    <property type="match status" value="1"/>
</dbReference>
<keyword evidence="2 7" id="KW-0819">tRNA processing</keyword>
<dbReference type="NCBIfam" id="TIGR00188">
    <property type="entry name" value="rnpA"/>
    <property type="match status" value="1"/>
</dbReference>
<dbReference type="InterPro" id="IPR000100">
    <property type="entry name" value="RNase_P"/>
</dbReference>
<comment type="similarity">
    <text evidence="7">Belongs to the RnpA family.</text>
</comment>
<dbReference type="Proteomes" id="UP000265801">
    <property type="component" value="Unassembled WGS sequence"/>
</dbReference>
<dbReference type="SUPFAM" id="SSF54211">
    <property type="entry name" value="Ribosomal protein S5 domain 2-like"/>
    <property type="match status" value="1"/>
</dbReference>
<keyword evidence="3 7" id="KW-0540">Nuclease</keyword>
<reference evidence="9 10" key="1">
    <citation type="submission" date="2018-09" db="EMBL/GenBank/DDBJ databases">
        <title>Bacillus saliacetes sp. nov., isolated from Thai shrimp paste (Ka-pi).</title>
        <authorList>
            <person name="Daroonpunt R."/>
            <person name="Tanasupawat S."/>
            <person name="Yiamsombut S."/>
        </authorList>
    </citation>
    <scope>NUCLEOTIDE SEQUENCE [LARGE SCALE GENOMIC DNA]</scope>
    <source>
        <strain evidence="9 10">SKP7-4</strain>
    </source>
</reference>
<evidence type="ECO:0000313" key="10">
    <source>
        <dbReference type="Proteomes" id="UP000265801"/>
    </source>
</evidence>
<dbReference type="RefSeq" id="WP_119548033.1">
    <property type="nucleotide sequence ID" value="NZ_QXIR01000021.1"/>
</dbReference>
<keyword evidence="5 7" id="KW-0378">Hydrolase</keyword>
<evidence type="ECO:0000256" key="4">
    <source>
        <dbReference type="ARBA" id="ARBA00022759"/>
    </source>
</evidence>
<dbReference type="InterPro" id="IPR014721">
    <property type="entry name" value="Ribsml_uS5_D2-typ_fold_subgr"/>
</dbReference>
<dbReference type="GO" id="GO:0001682">
    <property type="term" value="P:tRNA 5'-leader removal"/>
    <property type="evidence" value="ECO:0007669"/>
    <property type="project" value="UniProtKB-UniRule"/>
</dbReference>
<dbReference type="GO" id="GO:0000049">
    <property type="term" value="F:tRNA binding"/>
    <property type="evidence" value="ECO:0007669"/>
    <property type="project" value="UniProtKB-UniRule"/>
</dbReference>
<evidence type="ECO:0000256" key="5">
    <source>
        <dbReference type="ARBA" id="ARBA00022801"/>
    </source>
</evidence>
<dbReference type="GO" id="GO:0030677">
    <property type="term" value="C:ribonuclease P complex"/>
    <property type="evidence" value="ECO:0007669"/>
    <property type="project" value="TreeGrafter"/>
</dbReference>
<evidence type="ECO:0000313" key="9">
    <source>
        <dbReference type="EMBL" id="RIW31573.1"/>
    </source>
</evidence>
<dbReference type="AlphaFoldDB" id="A0A3A1QU79"/>
<keyword evidence="6 7" id="KW-0694">RNA-binding</keyword>
<name>A0A3A1QU79_9BACI</name>
<dbReference type="PANTHER" id="PTHR33992">
    <property type="entry name" value="RIBONUCLEASE P PROTEIN COMPONENT"/>
    <property type="match status" value="1"/>
</dbReference>
<protein>
    <recommendedName>
        <fullName evidence="7 8">Ribonuclease P protein component</fullName>
        <shortName evidence="7">RNase P protein</shortName>
        <shortName evidence="7">RNaseP protein</shortName>
        <ecNumber evidence="7 8">3.1.26.5</ecNumber>
    </recommendedName>
    <alternativeName>
        <fullName evidence="7">Protein C5</fullName>
    </alternativeName>
</protein>
<dbReference type="OrthoDB" id="9810867at2"/>
<evidence type="ECO:0000256" key="3">
    <source>
        <dbReference type="ARBA" id="ARBA00022722"/>
    </source>
</evidence>
<organism evidence="9 10">
    <name type="scientific">Bacillus salacetis</name>
    <dbReference type="NCBI Taxonomy" id="2315464"/>
    <lineage>
        <taxon>Bacteria</taxon>
        <taxon>Bacillati</taxon>
        <taxon>Bacillota</taxon>
        <taxon>Bacilli</taxon>
        <taxon>Bacillales</taxon>
        <taxon>Bacillaceae</taxon>
        <taxon>Bacillus</taxon>
    </lineage>
</organism>
<comment type="function">
    <text evidence="1 7">RNaseP catalyzes the removal of the 5'-leader sequence from pre-tRNA to produce the mature 5'-terminus. It can also cleave other RNA substrates such as 4.5S RNA. The protein component plays an auxiliary but essential role in vivo by binding to the 5'-leader sequence and broadening the substrate specificity of the ribozyme.</text>
</comment>
<dbReference type="GO" id="GO:0042781">
    <property type="term" value="F:3'-tRNA processing endoribonuclease activity"/>
    <property type="evidence" value="ECO:0007669"/>
    <property type="project" value="TreeGrafter"/>
</dbReference>
<dbReference type="Pfam" id="PF00825">
    <property type="entry name" value="Ribonuclease_P"/>
    <property type="match status" value="1"/>
</dbReference>
<comment type="subunit">
    <text evidence="7">Consists of a catalytic RNA component (M1 or rnpB) and a protein subunit.</text>
</comment>
<comment type="catalytic activity">
    <reaction evidence="7">
        <text>Endonucleolytic cleavage of RNA, removing 5'-extranucleotides from tRNA precursor.</text>
        <dbReference type="EC" id="3.1.26.5"/>
    </reaction>
</comment>
<accession>A0A3A1QU79</accession>
<dbReference type="FunFam" id="3.30.230.10:FF:000021">
    <property type="entry name" value="Ribonuclease P protein component"/>
    <property type="match status" value="1"/>
</dbReference>
<dbReference type="EC" id="3.1.26.5" evidence="7 8"/>
<proteinExistence type="inferred from homology"/>
<gene>
    <name evidence="7" type="primary">rnpA</name>
    <name evidence="9" type="ORF">D3H55_14850</name>
</gene>
<sequence>MRKEQRVKKNAEFQEVFKKGTSIANRQFVIYRLPKDGQPYFRIGLSVSKKIGNAVVRNQIKRYIRQAFLELKDELKNNYDYVIIARKPAADMDFHEVKKSLIHVLKKSKMLKVSQQTPNDKRR</sequence>
<dbReference type="Gene3D" id="3.30.230.10">
    <property type="match status" value="1"/>
</dbReference>
<dbReference type="EMBL" id="QXIR01000021">
    <property type="protein sequence ID" value="RIW31573.1"/>
    <property type="molecule type" value="Genomic_DNA"/>
</dbReference>
<keyword evidence="4 7" id="KW-0255">Endonuclease</keyword>
<keyword evidence="10" id="KW-1185">Reference proteome</keyword>
<evidence type="ECO:0000256" key="7">
    <source>
        <dbReference type="HAMAP-Rule" id="MF_00227"/>
    </source>
</evidence>
<evidence type="ECO:0000256" key="8">
    <source>
        <dbReference type="NCBIfam" id="TIGR00188"/>
    </source>
</evidence>
<evidence type="ECO:0000256" key="1">
    <source>
        <dbReference type="ARBA" id="ARBA00002663"/>
    </source>
</evidence>
<dbReference type="InterPro" id="IPR020539">
    <property type="entry name" value="RNase_P_CS"/>
</dbReference>
<dbReference type="PROSITE" id="PS00648">
    <property type="entry name" value="RIBONUCLEASE_P"/>
    <property type="match status" value="1"/>
</dbReference>